<dbReference type="PRINTS" id="PR00775">
    <property type="entry name" value="HEATSHOCK90"/>
</dbReference>
<keyword evidence="6" id="KW-1185">Reference proteome</keyword>
<proteinExistence type="inferred from homology"/>
<accession>A0ABT1G5L4</accession>
<evidence type="ECO:0000313" key="5">
    <source>
        <dbReference type="EMBL" id="MCP1388007.1"/>
    </source>
</evidence>
<dbReference type="RefSeq" id="WP_253578062.1">
    <property type="nucleotide sequence ID" value="NZ_JAMFTQ010000008.1"/>
</dbReference>
<evidence type="ECO:0000256" key="1">
    <source>
        <dbReference type="ARBA" id="ARBA00008239"/>
    </source>
</evidence>
<evidence type="ECO:0000256" key="4">
    <source>
        <dbReference type="ARBA" id="ARBA00023186"/>
    </source>
</evidence>
<dbReference type="InterPro" id="IPR001404">
    <property type="entry name" value="Hsp90_fam"/>
</dbReference>
<dbReference type="PANTHER" id="PTHR11528">
    <property type="entry name" value="HEAT SHOCK PROTEIN 90 FAMILY MEMBER"/>
    <property type="match status" value="1"/>
</dbReference>
<dbReference type="EMBL" id="JAMFTQ010000008">
    <property type="protein sequence ID" value="MCP1388007.1"/>
    <property type="molecule type" value="Genomic_DNA"/>
</dbReference>
<evidence type="ECO:0000256" key="3">
    <source>
        <dbReference type="ARBA" id="ARBA00022840"/>
    </source>
</evidence>
<dbReference type="Gene3D" id="3.30.565.10">
    <property type="entry name" value="Histidine kinase-like ATPase, C-terminal domain"/>
    <property type="match status" value="1"/>
</dbReference>
<dbReference type="Gene3D" id="3.30.230.80">
    <property type="match status" value="1"/>
</dbReference>
<keyword evidence="3" id="KW-0067">ATP-binding</keyword>
<dbReference type="InterPro" id="IPR020575">
    <property type="entry name" value="Hsp90_N"/>
</dbReference>
<keyword evidence="4" id="KW-0143">Chaperone</keyword>
<dbReference type="Pfam" id="PF13589">
    <property type="entry name" value="HATPase_c_3"/>
    <property type="match status" value="1"/>
</dbReference>
<name>A0ABT1G5L4_9CORY</name>
<organism evidence="5 6">
    <name type="scientific">Corynebacterium stercoris</name>
    <dbReference type="NCBI Taxonomy" id="2943490"/>
    <lineage>
        <taxon>Bacteria</taxon>
        <taxon>Bacillati</taxon>
        <taxon>Actinomycetota</taxon>
        <taxon>Actinomycetes</taxon>
        <taxon>Mycobacteriales</taxon>
        <taxon>Corynebacteriaceae</taxon>
        <taxon>Corynebacterium</taxon>
    </lineage>
</organism>
<dbReference type="NCBIfam" id="NF010683">
    <property type="entry name" value="PRK14083.1"/>
    <property type="match status" value="1"/>
</dbReference>
<dbReference type="SUPFAM" id="SSF55874">
    <property type="entry name" value="ATPase domain of HSP90 chaperone/DNA topoisomerase II/histidine kinase"/>
    <property type="match status" value="1"/>
</dbReference>
<keyword evidence="2" id="KW-0547">Nucleotide-binding</keyword>
<sequence length="610" mass="66590">MTLDRFQVNLGGLVEVLSQHLYSGPQVYLRELVQNAADAVAARQLEDPDAPAMVRLEPWVDEPGLTVTDSGIGMTFAQAEELLATIGQSSKRDAVFGEGRQEFVGQFGIGLLAAFLISDTIEVRSRAVGHPAIRWEGHSNGTFRLTELDGDEQPVGTQVRLRASQYMEDWVATETVVRLAAEYCSFLPVDIAVKVPVGAGRQWRRITEPELPWLAAYTSTGERERALRAYCERTFGFTPLAAIDLEVGVTGTTGVAFVLPHAVSPKSGRHRVYTKRMLVDAAADAVLPEWAFFVRAVLNSDALSPVASREQLRDDATLALTRDELGEQLKRWAQDTLVDKHERARQFLEVHHLALRSMALVDDDMLELAARVLPYETTLGAMTLAQLSAESGVVRYCPTTEAYRAVAPVARAQQLGVVNAGYVYDADLLSRLAARPGWKVEVLSSKSMHQAFTPVGPVREAETLLAIDRMTAELGADDCEITLREFAPADVPAVLLRDPEAERRLERRREQAEAEGGWRALLGSFDQGDEPIVARTLVLNDANPTVRTLLAAHDSPELPAAFRTIYYSAVLLTGEGLTASDAASLSASLGVLLTAALTDSQEGTHDGHEN</sequence>
<evidence type="ECO:0000313" key="6">
    <source>
        <dbReference type="Proteomes" id="UP001204000"/>
    </source>
</evidence>
<gene>
    <name evidence="5" type="ORF">M5J20_07360</name>
</gene>
<comment type="similarity">
    <text evidence="1">Belongs to the heat shock protein 90 family.</text>
</comment>
<dbReference type="InterPro" id="IPR036890">
    <property type="entry name" value="HATPase_C_sf"/>
</dbReference>
<dbReference type="Proteomes" id="UP001204000">
    <property type="component" value="Unassembled WGS sequence"/>
</dbReference>
<dbReference type="InterPro" id="IPR020568">
    <property type="entry name" value="Ribosomal_Su5_D2-typ_SF"/>
</dbReference>
<dbReference type="PIRSF" id="PIRSF002583">
    <property type="entry name" value="Hsp90"/>
    <property type="match status" value="1"/>
</dbReference>
<dbReference type="SUPFAM" id="SSF54211">
    <property type="entry name" value="Ribosomal protein S5 domain 2-like"/>
    <property type="match status" value="1"/>
</dbReference>
<comment type="caution">
    <text evidence="5">The sequence shown here is derived from an EMBL/GenBank/DDBJ whole genome shotgun (WGS) entry which is preliminary data.</text>
</comment>
<evidence type="ECO:0000256" key="2">
    <source>
        <dbReference type="ARBA" id="ARBA00022741"/>
    </source>
</evidence>
<reference evidence="5" key="1">
    <citation type="submission" date="2022-05" db="EMBL/GenBank/DDBJ databases">
        <title>Corynebacterium sp. TA-R-1 sp. nov., isolated from human feces.</title>
        <authorList>
            <person name="Shamsuzzaman M."/>
            <person name="Dahal R.H."/>
        </authorList>
    </citation>
    <scope>NUCLEOTIDE SEQUENCE</scope>
    <source>
        <strain evidence="5">TA-R-1</strain>
    </source>
</reference>
<protein>
    <submittedName>
        <fullName evidence="5">HSP90 family protein</fullName>
    </submittedName>
</protein>